<keyword evidence="1" id="KW-0472">Membrane</keyword>
<feature type="transmembrane region" description="Helical" evidence="1">
    <location>
        <begin position="77"/>
        <end position="101"/>
    </location>
</feature>
<sequence length="141" mass="15923">MILLTFNVLPPSLEWANAVFLVLACLLGGTYFVRNYGSVIGSGISIFIILSTTFVEWLGVTLGLFFGHYYYNPDFGLFIFDLPLTIGFAWLMVIATTHVLAKHITRKLTKYKMIAFSFVGARAAFVMDLLLDPVVYIFKEY</sequence>
<feature type="transmembrane region" description="Helical" evidence="1">
    <location>
        <begin position="15"/>
        <end position="33"/>
    </location>
</feature>
<dbReference type="RefSeq" id="WP_273841118.1">
    <property type="nucleotide sequence ID" value="NZ_JAQQWT010000003.1"/>
</dbReference>
<dbReference type="Pfam" id="PF04240">
    <property type="entry name" value="Caroten_synth"/>
    <property type="match status" value="1"/>
</dbReference>
<proteinExistence type="predicted"/>
<protein>
    <submittedName>
        <fullName evidence="2">Carotenoid biosynthesis protein</fullName>
    </submittedName>
</protein>
<dbReference type="EMBL" id="JBHLTR010000004">
    <property type="protein sequence ID" value="MFC0558196.1"/>
    <property type="molecule type" value="Genomic_DNA"/>
</dbReference>
<gene>
    <name evidence="2" type="ORF">ACFFH4_03930</name>
</gene>
<evidence type="ECO:0000313" key="2">
    <source>
        <dbReference type="EMBL" id="MFC0558196.1"/>
    </source>
</evidence>
<keyword evidence="3" id="KW-1185">Reference proteome</keyword>
<keyword evidence="1" id="KW-1133">Transmembrane helix</keyword>
<feature type="transmembrane region" description="Helical" evidence="1">
    <location>
        <begin position="113"/>
        <end position="138"/>
    </location>
</feature>
<evidence type="ECO:0000256" key="1">
    <source>
        <dbReference type="SAM" id="Phobius"/>
    </source>
</evidence>
<accession>A0ABV6NBN7</accession>
<organism evidence="2 3">
    <name type="scientific">Halalkalibacter alkalisediminis</name>
    <dbReference type="NCBI Taxonomy" id="935616"/>
    <lineage>
        <taxon>Bacteria</taxon>
        <taxon>Bacillati</taxon>
        <taxon>Bacillota</taxon>
        <taxon>Bacilli</taxon>
        <taxon>Bacillales</taxon>
        <taxon>Bacillaceae</taxon>
        <taxon>Halalkalibacter</taxon>
    </lineage>
</organism>
<keyword evidence="1" id="KW-0812">Transmembrane</keyword>
<comment type="caution">
    <text evidence="2">The sequence shown here is derived from an EMBL/GenBank/DDBJ whole genome shotgun (WGS) entry which is preliminary data.</text>
</comment>
<evidence type="ECO:0000313" key="3">
    <source>
        <dbReference type="Proteomes" id="UP001589833"/>
    </source>
</evidence>
<feature type="transmembrane region" description="Helical" evidence="1">
    <location>
        <begin position="45"/>
        <end position="71"/>
    </location>
</feature>
<dbReference type="InterPro" id="IPR007354">
    <property type="entry name" value="CruF-like"/>
</dbReference>
<name>A0ABV6NBN7_9BACI</name>
<dbReference type="Proteomes" id="UP001589833">
    <property type="component" value="Unassembled WGS sequence"/>
</dbReference>
<reference evidence="2 3" key="1">
    <citation type="submission" date="2024-09" db="EMBL/GenBank/DDBJ databases">
        <authorList>
            <person name="Sun Q."/>
            <person name="Mori K."/>
        </authorList>
    </citation>
    <scope>NUCLEOTIDE SEQUENCE [LARGE SCALE GENOMIC DNA]</scope>
    <source>
        <strain evidence="2 3">NCAIM B.02301</strain>
    </source>
</reference>